<evidence type="ECO:0000259" key="2">
    <source>
        <dbReference type="Pfam" id="PF12408"/>
    </source>
</evidence>
<dbReference type="InterPro" id="IPR022133">
    <property type="entry name" value="Ribose_5_isomerase_C"/>
</dbReference>
<keyword evidence="3" id="KW-0413">Isomerase</keyword>
<evidence type="ECO:0000313" key="3">
    <source>
        <dbReference type="EMBL" id="MDQ0360548.1"/>
    </source>
</evidence>
<dbReference type="PANTHER" id="PTHR30345">
    <property type="entry name" value="RIBOSE-5-PHOSPHATE ISOMERASE B"/>
    <property type="match status" value="1"/>
</dbReference>
<dbReference type="Gene3D" id="3.40.1400.10">
    <property type="entry name" value="Sugar-phosphate isomerase, RpiB/LacA/LacB"/>
    <property type="match status" value="1"/>
</dbReference>
<evidence type="ECO:0000256" key="1">
    <source>
        <dbReference type="ARBA" id="ARBA00008754"/>
    </source>
</evidence>
<reference evidence="3 4" key="1">
    <citation type="submission" date="2023-07" db="EMBL/GenBank/DDBJ databases">
        <title>Genomic Encyclopedia of Type Strains, Phase IV (KMG-IV): sequencing the most valuable type-strain genomes for metagenomic binning, comparative biology and taxonomic classification.</title>
        <authorList>
            <person name="Goeker M."/>
        </authorList>
    </citation>
    <scope>NUCLEOTIDE SEQUENCE [LARGE SCALE GENOMIC DNA]</scope>
    <source>
        <strain evidence="3 4">DSM 16784</strain>
    </source>
</reference>
<proteinExistence type="inferred from homology"/>
<dbReference type="InterPro" id="IPR003500">
    <property type="entry name" value="RpiB_LacA_LacB"/>
</dbReference>
<keyword evidence="4" id="KW-1185">Reference proteome</keyword>
<dbReference type="EMBL" id="JAUSUR010000002">
    <property type="protein sequence ID" value="MDQ0360548.1"/>
    <property type="molecule type" value="Genomic_DNA"/>
</dbReference>
<evidence type="ECO:0000313" key="4">
    <source>
        <dbReference type="Proteomes" id="UP001230220"/>
    </source>
</evidence>
<dbReference type="SUPFAM" id="SSF89623">
    <property type="entry name" value="Ribose/Galactose isomerase RpiB/AlsB"/>
    <property type="match status" value="1"/>
</dbReference>
<dbReference type="Pfam" id="PF02502">
    <property type="entry name" value="LacAB_rpiB"/>
    <property type="match status" value="1"/>
</dbReference>
<gene>
    <name evidence="3" type="ORF">J2S15_001293</name>
</gene>
<dbReference type="GO" id="GO:0016853">
    <property type="term" value="F:isomerase activity"/>
    <property type="evidence" value="ECO:0007669"/>
    <property type="project" value="UniProtKB-KW"/>
</dbReference>
<protein>
    <submittedName>
        <fullName evidence="3">Ribose 5-phosphate isomerase RpiB</fullName>
    </submittedName>
</protein>
<name>A0ABU0E1E3_9FIRM</name>
<comment type="caution">
    <text evidence="3">The sequence shown here is derived from an EMBL/GenBank/DDBJ whole genome shotgun (WGS) entry which is preliminary data.</text>
</comment>
<organism evidence="3 4">
    <name type="scientific">Breznakia pachnodae</name>
    <dbReference type="NCBI Taxonomy" id="265178"/>
    <lineage>
        <taxon>Bacteria</taxon>
        <taxon>Bacillati</taxon>
        <taxon>Bacillota</taxon>
        <taxon>Erysipelotrichia</taxon>
        <taxon>Erysipelotrichales</taxon>
        <taxon>Erysipelotrichaceae</taxon>
        <taxon>Breznakia</taxon>
    </lineage>
</organism>
<dbReference type="Proteomes" id="UP001230220">
    <property type="component" value="Unassembled WGS sequence"/>
</dbReference>
<sequence>MKIALINENSQADKNKLIFNELESEAKKVGHTVDNYGMYCASQEHQLTYVKCGLLASILLTTKAVDFVITGCGTGQGAMLACNSFPNVLCGHVTDAVDAYIFGQVNDGNAIAMPFAQNFGWGAEINLRYTFEKLFSEKFGGGYPKDRVVPEQRNKKILDEIKKVTYKPLLEILKEMDQTFLKETIDYPEFKELFFKNSKDNEISEYLSEVIEG</sequence>
<dbReference type="PANTHER" id="PTHR30345:SF6">
    <property type="entry name" value="RIBOSE 5-PHOSPHATE ISOMERASE"/>
    <property type="match status" value="1"/>
</dbReference>
<dbReference type="RefSeq" id="WP_307406539.1">
    <property type="nucleotide sequence ID" value="NZ_JAUSUR010000002.1"/>
</dbReference>
<dbReference type="InterPro" id="IPR036569">
    <property type="entry name" value="RpiB_LacA_LacB_sf"/>
</dbReference>
<feature type="domain" description="Ribose-5-phosphate isomerase C-terminal" evidence="2">
    <location>
        <begin position="164"/>
        <end position="210"/>
    </location>
</feature>
<dbReference type="NCBIfam" id="NF006753">
    <property type="entry name" value="PRK09273.1"/>
    <property type="match status" value="1"/>
</dbReference>
<dbReference type="Pfam" id="PF12408">
    <property type="entry name" value="DUF3666"/>
    <property type="match status" value="1"/>
</dbReference>
<accession>A0ABU0E1E3</accession>
<comment type="similarity">
    <text evidence="1">Belongs to the LacAB/RpiB family.</text>
</comment>